<dbReference type="AlphaFoldDB" id="M7N7E1"/>
<protein>
    <submittedName>
        <fullName evidence="4">Inner membrane lipoprotein YiaD</fullName>
    </submittedName>
</protein>
<dbReference type="OrthoDB" id="1488841at2"/>
<comment type="caution">
    <text evidence="4">The sequence shown here is derived from an EMBL/GenBank/DDBJ whole genome shotgun (WGS) entry which is preliminary data.</text>
</comment>
<feature type="signal peptide" evidence="2">
    <location>
        <begin position="1"/>
        <end position="21"/>
    </location>
</feature>
<evidence type="ECO:0000256" key="2">
    <source>
        <dbReference type="SAM" id="SignalP"/>
    </source>
</evidence>
<dbReference type="Pfam" id="PF00691">
    <property type="entry name" value="OmpA"/>
    <property type="match status" value="1"/>
</dbReference>
<accession>M7N7E1</accession>
<dbReference type="GO" id="GO:0016020">
    <property type="term" value="C:membrane"/>
    <property type="evidence" value="ECO:0007669"/>
    <property type="project" value="UniProtKB-UniRule"/>
</dbReference>
<dbReference type="InterPro" id="IPR006665">
    <property type="entry name" value="OmpA-like"/>
</dbReference>
<evidence type="ECO:0000256" key="1">
    <source>
        <dbReference type="PROSITE-ProRule" id="PRU00473"/>
    </source>
</evidence>
<keyword evidence="2" id="KW-0732">Signal</keyword>
<proteinExistence type="predicted"/>
<dbReference type="Proteomes" id="UP000011910">
    <property type="component" value="Unassembled WGS sequence"/>
</dbReference>
<dbReference type="PANTHER" id="PTHR30329:SF21">
    <property type="entry name" value="LIPOPROTEIN YIAD-RELATED"/>
    <property type="match status" value="1"/>
</dbReference>
<keyword evidence="4" id="KW-0449">Lipoprotein</keyword>
<dbReference type="EMBL" id="AODQ01000032">
    <property type="protein sequence ID" value="EMR03177.1"/>
    <property type="molecule type" value="Genomic_DNA"/>
</dbReference>
<dbReference type="PANTHER" id="PTHR30329">
    <property type="entry name" value="STATOR ELEMENT OF FLAGELLAR MOTOR COMPLEX"/>
    <property type="match status" value="1"/>
</dbReference>
<dbReference type="RefSeq" id="WP_009195052.1">
    <property type="nucleotide sequence ID" value="NZ_AODQ01000032.1"/>
</dbReference>
<dbReference type="InterPro" id="IPR036737">
    <property type="entry name" value="OmpA-like_sf"/>
</dbReference>
<dbReference type="Pfam" id="PF07676">
    <property type="entry name" value="PD40"/>
    <property type="match status" value="1"/>
</dbReference>
<evidence type="ECO:0000313" key="5">
    <source>
        <dbReference type="Proteomes" id="UP000011910"/>
    </source>
</evidence>
<name>M7N7E1_9BACT</name>
<keyword evidence="5" id="KW-1185">Reference proteome</keyword>
<dbReference type="SUPFAM" id="SSF103088">
    <property type="entry name" value="OmpA-like"/>
    <property type="match status" value="1"/>
</dbReference>
<keyword evidence="1" id="KW-0472">Membrane</keyword>
<dbReference type="InterPro" id="IPR011659">
    <property type="entry name" value="WD40"/>
</dbReference>
<dbReference type="PROSITE" id="PS51123">
    <property type="entry name" value="OMPA_2"/>
    <property type="match status" value="1"/>
</dbReference>
<gene>
    <name evidence="4" type="primary">yiaD_5</name>
    <name evidence="4" type="ORF">ADICEAN_01655</name>
</gene>
<dbReference type="STRING" id="1279009.ADICEAN_01655"/>
<evidence type="ECO:0000313" key="4">
    <source>
        <dbReference type="EMBL" id="EMR03177.1"/>
    </source>
</evidence>
<dbReference type="CDD" id="cd07185">
    <property type="entry name" value="OmpA_C-like"/>
    <property type="match status" value="1"/>
</dbReference>
<dbReference type="Gene3D" id="3.30.1330.60">
    <property type="entry name" value="OmpA-like domain"/>
    <property type="match status" value="1"/>
</dbReference>
<dbReference type="InterPro" id="IPR050330">
    <property type="entry name" value="Bact_OuterMem_StrucFunc"/>
</dbReference>
<feature type="chain" id="PRO_5004081915" evidence="2">
    <location>
        <begin position="22"/>
        <end position="549"/>
    </location>
</feature>
<evidence type="ECO:0000259" key="3">
    <source>
        <dbReference type="PROSITE" id="PS51123"/>
    </source>
</evidence>
<feature type="domain" description="OmpA-like" evidence="3">
    <location>
        <begin position="432"/>
        <end position="549"/>
    </location>
</feature>
<organism evidence="4 5">
    <name type="scientific">Cesiribacter andamanensis AMV16</name>
    <dbReference type="NCBI Taxonomy" id="1279009"/>
    <lineage>
        <taxon>Bacteria</taxon>
        <taxon>Pseudomonadati</taxon>
        <taxon>Bacteroidota</taxon>
        <taxon>Cytophagia</taxon>
        <taxon>Cytophagales</taxon>
        <taxon>Cesiribacteraceae</taxon>
        <taxon>Cesiribacter</taxon>
    </lineage>
</organism>
<dbReference type="SUPFAM" id="SSF89372">
    <property type="entry name" value="Fucose-specific lectin"/>
    <property type="match status" value="1"/>
</dbReference>
<dbReference type="eggNOG" id="COG2885">
    <property type="taxonomic scope" value="Bacteria"/>
</dbReference>
<sequence>MTRITFFIVAVLLVLSYSLCAQQPQTKEEQPYPKEVLTGVNSKYMEVRPMISGDGSTLFFGRRNHPDNAGGARDYQDIWVSQYSEASGRWSAPQNLGPVLNNRGRNALASVNADGTEGVFFNVYRRTTDAALVRSRRTAQGWSRPEPLTIQNYVNLNEYADYFLSFRHQVLLLAVEGEETYGGQDLYISLPDGYGGWGTPFNLGPSINTPEADFAPFLGSDGRSLFFCSYGHGGQGAGDIFVSVRLDDSWRRWSAPVNLGPSINTAFDESYFSITDDFNYIYYTSQNPKQENRDIVRAELPDDFTAINGPLLVQLDSKTIRSIMASGNYRVNPQGRTRNFEGVSFEGWPGYVAEGLAGSDPTTDQPDSSAVTIPALAATDTSRMGAEGAARSRFADFRPSAEVNTLSPEAEELRRYLHKQLPGQPLLIRQQGDTVEFKLVENLEYDFNGVYATSRYLPRLRSIGNVLQQRPRLSLQLIGHTDEVGTPEANERVARQRVTNLQAYFRSRGIAASRLETLALGSQEPLADNDTEANRRKNRRVELVIRWVR</sequence>
<reference evidence="4 5" key="1">
    <citation type="journal article" date="2013" name="Genome Announc.">
        <title>Draft Genome Sequence of Cesiribacter andamanensis Strain AMV16T, Isolated from a Soil Sample from a Mud Volcano in the Andaman Islands, India.</title>
        <authorList>
            <person name="Shivaji S."/>
            <person name="Ara S."/>
            <person name="Begum Z."/>
            <person name="Srinivas T.N."/>
            <person name="Singh A."/>
            <person name="Kumar Pinnaka A."/>
        </authorList>
    </citation>
    <scope>NUCLEOTIDE SEQUENCE [LARGE SCALE GENOMIC DNA]</scope>
    <source>
        <strain evidence="4 5">AMV16</strain>
    </source>
</reference>